<dbReference type="GO" id="GO:0005886">
    <property type="term" value="C:plasma membrane"/>
    <property type="evidence" value="ECO:0007669"/>
    <property type="project" value="UniProtKB-SubCell"/>
</dbReference>
<comment type="caution">
    <text evidence="11">The sequence shown here is derived from an EMBL/GenBank/DDBJ whole genome shotgun (WGS) entry which is preliminary data.</text>
</comment>
<feature type="domain" description="MacB-like periplasmic core" evidence="10">
    <location>
        <begin position="21"/>
        <end position="294"/>
    </location>
</feature>
<dbReference type="AlphaFoldDB" id="A0A369BA71"/>
<accession>A0A369BA71</accession>
<evidence type="ECO:0000259" key="10">
    <source>
        <dbReference type="Pfam" id="PF12704"/>
    </source>
</evidence>
<reference evidence="11 12" key="1">
    <citation type="submission" date="2018-07" db="EMBL/GenBank/DDBJ databases">
        <title>Genomic Encyclopedia of Type Strains, Phase IV (KMG-IV): sequencing the most valuable type-strain genomes for metagenomic binning, comparative biology and taxonomic classification.</title>
        <authorList>
            <person name="Goeker M."/>
        </authorList>
    </citation>
    <scope>NUCLEOTIDE SEQUENCE [LARGE SCALE GENOMIC DNA]</scope>
    <source>
        <strain evidence="11 12">DSM 27016</strain>
    </source>
</reference>
<dbReference type="Pfam" id="PF02687">
    <property type="entry name" value="FtsX"/>
    <property type="match status" value="1"/>
</dbReference>
<keyword evidence="4 8" id="KW-1133">Transmembrane helix</keyword>
<dbReference type="OrthoDB" id="9770099at2"/>
<dbReference type="EMBL" id="QPJT01000010">
    <property type="protein sequence ID" value="RCX16584.1"/>
    <property type="molecule type" value="Genomic_DNA"/>
</dbReference>
<feature type="region of interest" description="Disordered" evidence="7">
    <location>
        <begin position="251"/>
        <end position="270"/>
    </location>
</feature>
<feature type="transmembrane region" description="Helical" evidence="8">
    <location>
        <begin position="21"/>
        <end position="45"/>
    </location>
</feature>
<feature type="transmembrane region" description="Helical" evidence="8">
    <location>
        <begin position="417"/>
        <end position="440"/>
    </location>
</feature>
<sequence length="457" mass="50283">MNSLDLISMGLRNLYRRKARTLLTVLGVVIGTAAIVVMLSLGIGMNERSEKQIRSMGSLNIIEVNNYGMYNESGRSSQSSVLDDKAVSQFSNMEGVEAATPMLETYLKLVSGKYVAYTQLIGIDTRVMSAFDYKVSEGRLLQEGEANAIVAGVNIPYNFYNPKSGNSFRGFYMGGSGEEKPPVDIMNDKLELTFDMSYGEKRPPGGTGDNSQNKPAKLYKIKVAGLLAQSNDEKDYNIYMDINQLKKMMKEYERSRSPQERRRNTHQQQESYNRVLVKVKEIKDVDAVQEKIKQMGFGTFSLSDIRKSMQEQARTIQMVLGGIGAISLLIAALGITNTMIMSIYERTREIGVMKVLGCMLGDIRRLFLFEAGMIGLMGGIAGIAFSVGASALLNYVGGGFMEAGGIYMGDPSEKISVIPLWLILSSVGFAVLIGLVSGFYPARRAMKLSALEAIKTE</sequence>
<keyword evidence="5 8" id="KW-0472">Membrane</keyword>
<evidence type="ECO:0000256" key="6">
    <source>
        <dbReference type="ARBA" id="ARBA00038076"/>
    </source>
</evidence>
<evidence type="ECO:0000313" key="12">
    <source>
        <dbReference type="Proteomes" id="UP000253034"/>
    </source>
</evidence>
<dbReference type="InterPro" id="IPR003838">
    <property type="entry name" value="ABC3_permease_C"/>
</dbReference>
<evidence type="ECO:0000256" key="7">
    <source>
        <dbReference type="SAM" id="MobiDB-lite"/>
    </source>
</evidence>
<gene>
    <name evidence="11" type="ORF">DFR58_11080</name>
</gene>
<dbReference type="InterPro" id="IPR050250">
    <property type="entry name" value="Macrolide_Exporter_MacB"/>
</dbReference>
<evidence type="ECO:0000256" key="1">
    <source>
        <dbReference type="ARBA" id="ARBA00004651"/>
    </source>
</evidence>
<feature type="domain" description="ABC3 transporter permease C-terminal" evidence="9">
    <location>
        <begin position="323"/>
        <end position="449"/>
    </location>
</feature>
<keyword evidence="11" id="KW-0449">Lipoprotein</keyword>
<evidence type="ECO:0000313" key="11">
    <source>
        <dbReference type="EMBL" id="RCX16584.1"/>
    </source>
</evidence>
<evidence type="ECO:0000256" key="2">
    <source>
        <dbReference type="ARBA" id="ARBA00022475"/>
    </source>
</evidence>
<evidence type="ECO:0000259" key="9">
    <source>
        <dbReference type="Pfam" id="PF02687"/>
    </source>
</evidence>
<comment type="subcellular location">
    <subcellularLocation>
        <location evidence="1">Cell membrane</location>
        <topology evidence="1">Multi-pass membrane protein</topology>
    </subcellularLocation>
</comment>
<evidence type="ECO:0000256" key="3">
    <source>
        <dbReference type="ARBA" id="ARBA00022692"/>
    </source>
</evidence>
<proteinExistence type="inferred from homology"/>
<keyword evidence="12" id="KW-1185">Reference proteome</keyword>
<feature type="transmembrane region" description="Helical" evidence="8">
    <location>
        <begin position="374"/>
        <end position="397"/>
    </location>
</feature>
<dbReference type="PANTHER" id="PTHR30572">
    <property type="entry name" value="MEMBRANE COMPONENT OF TRANSPORTER-RELATED"/>
    <property type="match status" value="1"/>
</dbReference>
<comment type="similarity">
    <text evidence="6">Belongs to the ABC-4 integral membrane protein family.</text>
</comment>
<feature type="transmembrane region" description="Helical" evidence="8">
    <location>
        <begin position="318"/>
        <end position="344"/>
    </location>
</feature>
<name>A0A369BA71_9FIRM</name>
<dbReference type="PANTHER" id="PTHR30572:SF4">
    <property type="entry name" value="ABC TRANSPORTER PERMEASE YTRF"/>
    <property type="match status" value="1"/>
</dbReference>
<feature type="compositionally biased region" description="Basic and acidic residues" evidence="7">
    <location>
        <begin position="251"/>
        <end position="262"/>
    </location>
</feature>
<evidence type="ECO:0000256" key="5">
    <source>
        <dbReference type="ARBA" id="ARBA00023136"/>
    </source>
</evidence>
<dbReference type="GO" id="GO:0022857">
    <property type="term" value="F:transmembrane transporter activity"/>
    <property type="evidence" value="ECO:0007669"/>
    <property type="project" value="TreeGrafter"/>
</dbReference>
<keyword evidence="2" id="KW-1003">Cell membrane</keyword>
<protein>
    <submittedName>
        <fullName evidence="11">ABC-type lipoprotein release transport system permease subunit</fullName>
    </submittedName>
</protein>
<dbReference type="InterPro" id="IPR025857">
    <property type="entry name" value="MacB_PCD"/>
</dbReference>
<dbReference type="Pfam" id="PF12704">
    <property type="entry name" value="MacB_PCD"/>
    <property type="match status" value="1"/>
</dbReference>
<evidence type="ECO:0000256" key="4">
    <source>
        <dbReference type="ARBA" id="ARBA00022989"/>
    </source>
</evidence>
<evidence type="ECO:0000256" key="8">
    <source>
        <dbReference type="SAM" id="Phobius"/>
    </source>
</evidence>
<keyword evidence="3 8" id="KW-0812">Transmembrane</keyword>
<organism evidence="11 12">
    <name type="scientific">Anaerobacterium chartisolvens</name>
    <dbReference type="NCBI Taxonomy" id="1297424"/>
    <lineage>
        <taxon>Bacteria</taxon>
        <taxon>Bacillati</taxon>
        <taxon>Bacillota</taxon>
        <taxon>Clostridia</taxon>
        <taxon>Eubacteriales</taxon>
        <taxon>Oscillospiraceae</taxon>
        <taxon>Anaerobacterium</taxon>
    </lineage>
</organism>
<dbReference type="Proteomes" id="UP000253034">
    <property type="component" value="Unassembled WGS sequence"/>
</dbReference>